<evidence type="ECO:0000313" key="3">
    <source>
        <dbReference type="Proteomes" id="UP000192596"/>
    </source>
</evidence>
<reference evidence="3" key="1">
    <citation type="submission" date="2017-03" db="EMBL/GenBank/DDBJ databases">
        <title>Genomes of endolithic fungi from Antarctica.</title>
        <authorList>
            <person name="Coleine C."/>
            <person name="Masonjones S."/>
            <person name="Stajich J.E."/>
        </authorList>
    </citation>
    <scope>NUCLEOTIDE SEQUENCE [LARGE SCALE GENOMIC DNA]</scope>
    <source>
        <strain evidence="3">CCFEE 5527</strain>
    </source>
</reference>
<gene>
    <name evidence="2" type="ORF">B0A48_07072</name>
</gene>
<protein>
    <submittedName>
        <fullName evidence="2">Uncharacterized protein</fullName>
    </submittedName>
</protein>
<organism evidence="2 3">
    <name type="scientific">Cryoendolithus antarcticus</name>
    <dbReference type="NCBI Taxonomy" id="1507870"/>
    <lineage>
        <taxon>Eukaryota</taxon>
        <taxon>Fungi</taxon>
        <taxon>Dikarya</taxon>
        <taxon>Ascomycota</taxon>
        <taxon>Pezizomycotina</taxon>
        <taxon>Dothideomycetes</taxon>
        <taxon>Dothideomycetidae</taxon>
        <taxon>Cladosporiales</taxon>
        <taxon>Cladosporiaceae</taxon>
        <taxon>Cryoendolithus</taxon>
    </lineage>
</organism>
<feature type="region of interest" description="Disordered" evidence="1">
    <location>
        <begin position="90"/>
        <end position="137"/>
    </location>
</feature>
<evidence type="ECO:0000313" key="2">
    <source>
        <dbReference type="EMBL" id="OQO07375.1"/>
    </source>
</evidence>
<feature type="compositionally biased region" description="Polar residues" evidence="1">
    <location>
        <begin position="373"/>
        <end position="383"/>
    </location>
</feature>
<feature type="region of interest" description="Disordered" evidence="1">
    <location>
        <begin position="317"/>
        <end position="420"/>
    </location>
</feature>
<name>A0A1V8T7K0_9PEZI</name>
<accession>A0A1V8T7K0</accession>
<dbReference type="InParanoid" id="A0A1V8T7K0"/>
<dbReference type="Proteomes" id="UP000192596">
    <property type="component" value="Unassembled WGS sequence"/>
</dbReference>
<proteinExistence type="predicted"/>
<feature type="compositionally biased region" description="Basic residues" evidence="1">
    <location>
        <begin position="340"/>
        <end position="349"/>
    </location>
</feature>
<dbReference type="EMBL" id="NAJO01000014">
    <property type="protein sequence ID" value="OQO07375.1"/>
    <property type="molecule type" value="Genomic_DNA"/>
</dbReference>
<sequence length="608" mass="67479">MIGEDHLIGLNGPNMHGPAIPLNCNICPKRPTFSDVSHLLTHVASKQHLSNLFKKNVQAAVNPNAKRDLELYNQWYANWNLDELMRDRMSQKEKKCRGGGSGDRGGRRAPIPQQSSARNTPMPLAMPLPRREPNLRNTLLDPTLDRRIKLEPMSRPSTPSLIPALSDAAFHQGAYGAAYQGWSSTAYGYSPSAYGGTNSYMTDEDENDGSYGGSQRVRRNVRGRFSDETTSWQGSFFDEEEEVVTELPGNDNSKLKGEIWPGMDWFDSATPDMRRKRNQKKSVDVVTMLEAMSGIIEPAEIIFDAVGTFKRQRVITGEPTSDSPLEGETEPEPDSPQPNKRPKTRKPRQSRQPLAERDVNGGRKLRGRPQAKPQRNSRANSQLPYFDSSDDMDDEITYRQPRPKQSQRRSGLSIHNDNSGPDIVVDHAVAMNYLNSSMLEPFTHQHSGSRSAPQSFSRNVSDMTGSYRFAPSAAHQVGVTQAGFRSNDNHGLPTRDLSAFGALTNHSVYPSSTQSFPAANGALRSFQQHGTSATQSATSRTNTQDSGMYLQNWEAFDEHHDQEMAFDGMDLGLPPQNADNNAMNPLFFGGTPPPQDDDERTVSAPSEK</sequence>
<dbReference type="STRING" id="1507870.A0A1V8T7K0"/>
<feature type="region of interest" description="Disordered" evidence="1">
    <location>
        <begin position="573"/>
        <end position="608"/>
    </location>
</feature>
<evidence type="ECO:0000256" key="1">
    <source>
        <dbReference type="SAM" id="MobiDB-lite"/>
    </source>
</evidence>
<dbReference type="AlphaFoldDB" id="A0A1V8T7K0"/>
<dbReference type="OrthoDB" id="5428259at2759"/>
<keyword evidence="3" id="KW-1185">Reference proteome</keyword>
<comment type="caution">
    <text evidence="2">The sequence shown here is derived from an EMBL/GenBank/DDBJ whole genome shotgun (WGS) entry which is preliminary data.</text>
</comment>